<evidence type="ECO:0000313" key="3">
    <source>
        <dbReference type="EMBL" id="KAA8995160.1"/>
    </source>
</evidence>
<reference evidence="3 4" key="1">
    <citation type="submission" date="2019-09" db="EMBL/GenBank/DDBJ databases">
        <authorList>
            <person name="Li Y."/>
        </authorList>
    </citation>
    <scope>NUCLEOTIDE SEQUENCE [LARGE SCALE GENOMIC DNA]</scope>
    <source>
        <strain evidence="3 4">L3-3HA</strain>
    </source>
</reference>
<dbReference type="OrthoDB" id="9805770at2"/>
<dbReference type="Proteomes" id="UP000335415">
    <property type="component" value="Unassembled WGS sequence"/>
</dbReference>
<dbReference type="RefSeq" id="WP_150437709.1">
    <property type="nucleotide sequence ID" value="NZ_VYKJ01000022.1"/>
</dbReference>
<dbReference type="InterPro" id="IPR001078">
    <property type="entry name" value="2-oxoacid_DH_actylTfrase"/>
</dbReference>
<sequence length="244" mass="27650">MKLKRIAKERKQTLVFLELAKNVPGVTLVTEIAITKQGENKVNLTAALVKAISRAMQKCSDLNVQIKFGTRDRLLALDDISARITVEKQLNGVNGVYSCIIKDTDQKSLDQIHHELDEIKRSDVANDKRYALTRLIHRLPLFLSIYLSKLLLFFTRKQAAMMGSFTVTSFGERSQFFCVPISGSTFTFTLGNLKKRESQPTEATHYVANLVMVFDHRVLDGMSASLFLNRIKNYLSEYLQEGGR</sequence>
<dbReference type="GO" id="GO:0016746">
    <property type="term" value="F:acyltransferase activity"/>
    <property type="evidence" value="ECO:0007669"/>
    <property type="project" value="InterPro"/>
</dbReference>
<organism evidence="3 4">
    <name type="scientific">Affinibrenneria salicis</name>
    <dbReference type="NCBI Taxonomy" id="2590031"/>
    <lineage>
        <taxon>Bacteria</taxon>
        <taxon>Pseudomonadati</taxon>
        <taxon>Pseudomonadota</taxon>
        <taxon>Gammaproteobacteria</taxon>
        <taxon>Enterobacterales</taxon>
        <taxon>Pectobacteriaceae</taxon>
        <taxon>Affinibrenneria</taxon>
    </lineage>
</organism>
<keyword evidence="1" id="KW-1133">Transmembrane helix</keyword>
<feature type="domain" description="2-oxoacid dehydrogenase acyltransferase catalytic" evidence="2">
    <location>
        <begin position="163"/>
        <end position="238"/>
    </location>
</feature>
<keyword evidence="4" id="KW-1185">Reference proteome</keyword>
<name>A0A5J5FQF0_9GAMM</name>
<dbReference type="Gene3D" id="3.30.559.10">
    <property type="entry name" value="Chloramphenicol acetyltransferase-like domain"/>
    <property type="match status" value="1"/>
</dbReference>
<accession>A0A5J5FQF0</accession>
<keyword evidence="1" id="KW-0472">Membrane</keyword>
<comment type="caution">
    <text evidence="3">The sequence shown here is derived from an EMBL/GenBank/DDBJ whole genome shotgun (WGS) entry which is preliminary data.</text>
</comment>
<dbReference type="SUPFAM" id="SSF52777">
    <property type="entry name" value="CoA-dependent acyltransferases"/>
    <property type="match status" value="1"/>
</dbReference>
<dbReference type="AlphaFoldDB" id="A0A5J5FQF0"/>
<evidence type="ECO:0000313" key="4">
    <source>
        <dbReference type="Proteomes" id="UP000335415"/>
    </source>
</evidence>
<evidence type="ECO:0000256" key="1">
    <source>
        <dbReference type="SAM" id="Phobius"/>
    </source>
</evidence>
<dbReference type="Pfam" id="PF00198">
    <property type="entry name" value="2-oxoacid_dh"/>
    <property type="match status" value="1"/>
</dbReference>
<feature type="transmembrane region" description="Helical" evidence="1">
    <location>
        <begin position="135"/>
        <end position="154"/>
    </location>
</feature>
<dbReference type="InterPro" id="IPR023213">
    <property type="entry name" value="CAT-like_dom_sf"/>
</dbReference>
<keyword evidence="3" id="KW-0808">Transferase</keyword>
<gene>
    <name evidence="3" type="ORF">FJU30_25185</name>
</gene>
<keyword evidence="1" id="KW-0812">Transmembrane</keyword>
<evidence type="ECO:0000259" key="2">
    <source>
        <dbReference type="Pfam" id="PF00198"/>
    </source>
</evidence>
<protein>
    <submittedName>
        <fullName evidence="3">Dihydrolipoamide succinyltransferase</fullName>
    </submittedName>
</protein>
<proteinExistence type="predicted"/>
<dbReference type="EMBL" id="VYKJ01000022">
    <property type="protein sequence ID" value="KAA8995160.1"/>
    <property type="molecule type" value="Genomic_DNA"/>
</dbReference>